<dbReference type="PANTHER" id="PTHR33116:SF86">
    <property type="entry name" value="REVERSE TRANSCRIPTASE DOMAIN-CONTAINING PROTEIN"/>
    <property type="match status" value="1"/>
</dbReference>
<proteinExistence type="predicted"/>
<evidence type="ECO:0000259" key="1">
    <source>
        <dbReference type="Pfam" id="PF13966"/>
    </source>
</evidence>
<name>A0A5B6V9Y8_9ROSI</name>
<gene>
    <name evidence="2" type="ORF">EPI10_001009</name>
</gene>
<keyword evidence="2" id="KW-0695">RNA-directed DNA polymerase</keyword>
<reference evidence="3" key="1">
    <citation type="journal article" date="2019" name="Plant Biotechnol. J.">
        <title>Genome sequencing of the Australian wild diploid species Gossypium australe highlights disease resistance and delayed gland morphogenesis.</title>
        <authorList>
            <person name="Cai Y."/>
            <person name="Cai X."/>
            <person name="Wang Q."/>
            <person name="Wang P."/>
            <person name="Zhang Y."/>
            <person name="Cai C."/>
            <person name="Xu Y."/>
            <person name="Wang K."/>
            <person name="Zhou Z."/>
            <person name="Wang C."/>
            <person name="Geng S."/>
            <person name="Li B."/>
            <person name="Dong Q."/>
            <person name="Hou Y."/>
            <person name="Wang H."/>
            <person name="Ai P."/>
            <person name="Liu Z."/>
            <person name="Yi F."/>
            <person name="Sun M."/>
            <person name="An G."/>
            <person name="Cheng J."/>
            <person name="Zhang Y."/>
            <person name="Shi Q."/>
            <person name="Xie Y."/>
            <person name="Shi X."/>
            <person name="Chang Y."/>
            <person name="Huang F."/>
            <person name="Chen Y."/>
            <person name="Hong S."/>
            <person name="Mi L."/>
            <person name="Sun Q."/>
            <person name="Zhang L."/>
            <person name="Zhou B."/>
            <person name="Peng R."/>
            <person name="Zhang X."/>
            <person name="Liu F."/>
        </authorList>
    </citation>
    <scope>NUCLEOTIDE SEQUENCE [LARGE SCALE GENOMIC DNA]</scope>
    <source>
        <strain evidence="3">cv. PA1801</strain>
    </source>
</reference>
<keyword evidence="2" id="KW-0808">Transferase</keyword>
<dbReference type="GO" id="GO:0003964">
    <property type="term" value="F:RNA-directed DNA polymerase activity"/>
    <property type="evidence" value="ECO:0007669"/>
    <property type="project" value="UniProtKB-KW"/>
</dbReference>
<dbReference type="AlphaFoldDB" id="A0A5B6V9Y8"/>
<protein>
    <submittedName>
        <fullName evidence="2">Reverse transcriptase</fullName>
    </submittedName>
</protein>
<accession>A0A5B6V9Y8</accession>
<evidence type="ECO:0000313" key="3">
    <source>
        <dbReference type="Proteomes" id="UP000325315"/>
    </source>
</evidence>
<dbReference type="PANTHER" id="PTHR33116">
    <property type="entry name" value="REVERSE TRANSCRIPTASE ZINC-BINDING DOMAIN-CONTAINING PROTEIN-RELATED-RELATED"/>
    <property type="match status" value="1"/>
</dbReference>
<keyword evidence="2" id="KW-0548">Nucleotidyltransferase</keyword>
<keyword evidence="3" id="KW-1185">Reference proteome</keyword>
<dbReference type="OrthoDB" id="1000288at2759"/>
<sequence length="388" mass="45234">MNCVRTVRYIVKCNNTLSDVIIPERGLRQGYLLSPYLFLFCVEALSRMLLHVQDNNVLRGIRASINGLRINHLFLQTMPLFLINSWTKRLLSFGGKEIFIQAILWSLPTYAMSIFLAPKGVVKYMQTNISRVWWSGKDRGRFWTMISWKKLCHLKANTLKDGFGWQVGYGDRINIRTDNWGLEGLNGEAIKSNLLNHNEYSVRELWHVENRSWNTCRVRELYGQDLGEKICNLPIGDENHNDRMVWFHNSLREYTLKSAYSWLLLKQIGFGPHRFFWRAIWKLDTLPNICVFTWRVGNEILPTNIKIASIHRGFGQACPRCGTEYETLVHSLKDCPSSRATLMFSGLDSSIISKEYDRCIDWLEDMLRILDKKSNGGFYDHPVELLEQ</sequence>
<dbReference type="EMBL" id="SMMG02000007">
    <property type="protein sequence ID" value="KAA3465873.1"/>
    <property type="molecule type" value="Genomic_DNA"/>
</dbReference>
<dbReference type="InterPro" id="IPR026960">
    <property type="entry name" value="RVT-Znf"/>
</dbReference>
<feature type="domain" description="Reverse transcriptase zinc-binding" evidence="1">
    <location>
        <begin position="254"/>
        <end position="339"/>
    </location>
</feature>
<dbReference type="Proteomes" id="UP000325315">
    <property type="component" value="Unassembled WGS sequence"/>
</dbReference>
<organism evidence="2 3">
    <name type="scientific">Gossypium australe</name>
    <dbReference type="NCBI Taxonomy" id="47621"/>
    <lineage>
        <taxon>Eukaryota</taxon>
        <taxon>Viridiplantae</taxon>
        <taxon>Streptophyta</taxon>
        <taxon>Embryophyta</taxon>
        <taxon>Tracheophyta</taxon>
        <taxon>Spermatophyta</taxon>
        <taxon>Magnoliopsida</taxon>
        <taxon>eudicotyledons</taxon>
        <taxon>Gunneridae</taxon>
        <taxon>Pentapetalae</taxon>
        <taxon>rosids</taxon>
        <taxon>malvids</taxon>
        <taxon>Malvales</taxon>
        <taxon>Malvaceae</taxon>
        <taxon>Malvoideae</taxon>
        <taxon>Gossypium</taxon>
    </lineage>
</organism>
<evidence type="ECO:0000313" key="2">
    <source>
        <dbReference type="EMBL" id="KAA3465873.1"/>
    </source>
</evidence>
<comment type="caution">
    <text evidence="2">The sequence shown here is derived from an EMBL/GenBank/DDBJ whole genome shotgun (WGS) entry which is preliminary data.</text>
</comment>
<dbReference type="Pfam" id="PF13966">
    <property type="entry name" value="zf-RVT"/>
    <property type="match status" value="1"/>
</dbReference>